<dbReference type="GO" id="GO:0080183">
    <property type="term" value="P:response to photooxidative stress"/>
    <property type="evidence" value="ECO:0007669"/>
    <property type="project" value="InterPro"/>
</dbReference>
<evidence type="ECO:0008006" key="3">
    <source>
        <dbReference type="Google" id="ProtNLM"/>
    </source>
</evidence>
<organism evidence="2">
    <name type="scientific">Davidia involucrata</name>
    <name type="common">Dove tree</name>
    <dbReference type="NCBI Taxonomy" id="16924"/>
    <lineage>
        <taxon>Eukaryota</taxon>
        <taxon>Viridiplantae</taxon>
        <taxon>Streptophyta</taxon>
        <taxon>Embryophyta</taxon>
        <taxon>Tracheophyta</taxon>
        <taxon>Spermatophyta</taxon>
        <taxon>Magnoliopsida</taxon>
        <taxon>eudicotyledons</taxon>
        <taxon>Gunneridae</taxon>
        <taxon>Pentapetalae</taxon>
        <taxon>asterids</taxon>
        <taxon>Cornales</taxon>
        <taxon>Nyssaceae</taxon>
        <taxon>Davidia</taxon>
    </lineage>
</organism>
<sequence length="261" mass="29189">MALQLFQPLLAVSLPSPSFSYSLQTLSSFFHHHHHHHLPSPSASVVLPHHSQRRRSTAGLVFVGKEDTELRVPATQADLEDDDPTPEDLEYVSQIKRVLELLRKNRDMLFSEVKLTVLIEDPREVERRRLIGIDDSDAPTRDDLAAALEEVNEGKIPKNRVALQMLAEEMIQWPNLEVEATKPKARKSLYAKATDTGVDPQVAAKRLNIDWDSAAEIEDADVNDDTEVPPAVGYGALYLVTAFPIIIGISVVLILFYNSLQ</sequence>
<name>A0A5B7BQY8_DAVIN</name>
<dbReference type="PANTHER" id="PTHR33672">
    <property type="entry name" value="YCF3-INTERACTING PROTEIN 1, CHLOROPLASTIC"/>
    <property type="match status" value="1"/>
</dbReference>
<evidence type="ECO:0000256" key="1">
    <source>
        <dbReference type="SAM" id="Phobius"/>
    </source>
</evidence>
<keyword evidence="1" id="KW-1133">Transmembrane helix</keyword>
<dbReference type="GO" id="GO:0048564">
    <property type="term" value="P:photosystem I assembly"/>
    <property type="evidence" value="ECO:0007669"/>
    <property type="project" value="InterPro"/>
</dbReference>
<feature type="transmembrane region" description="Helical" evidence="1">
    <location>
        <begin position="236"/>
        <end position="257"/>
    </location>
</feature>
<evidence type="ECO:0000313" key="2">
    <source>
        <dbReference type="EMBL" id="MPA69583.1"/>
    </source>
</evidence>
<accession>A0A5B7BQY8</accession>
<dbReference type="InterPro" id="IPR040340">
    <property type="entry name" value="CEST/Y3IP1"/>
</dbReference>
<keyword evidence="1" id="KW-0472">Membrane</keyword>
<reference evidence="2" key="1">
    <citation type="submission" date="2019-08" db="EMBL/GenBank/DDBJ databases">
        <title>Reference gene set and small RNA set construction with multiple tissues from Davidia involucrata Baill.</title>
        <authorList>
            <person name="Yang H."/>
            <person name="Zhou C."/>
            <person name="Li G."/>
            <person name="Wang J."/>
            <person name="Gao P."/>
            <person name="Wang M."/>
            <person name="Wang R."/>
            <person name="Zhao Y."/>
        </authorList>
    </citation>
    <scope>NUCLEOTIDE SEQUENCE</scope>
    <source>
        <tissue evidence="2">Mixed with DoveR01_LX</tissue>
    </source>
</reference>
<dbReference type="EMBL" id="GHES01039024">
    <property type="protein sequence ID" value="MPA69583.1"/>
    <property type="molecule type" value="Transcribed_RNA"/>
</dbReference>
<dbReference type="GO" id="GO:0009535">
    <property type="term" value="C:chloroplast thylakoid membrane"/>
    <property type="evidence" value="ECO:0007669"/>
    <property type="project" value="InterPro"/>
</dbReference>
<keyword evidence="1" id="KW-0812">Transmembrane</keyword>
<proteinExistence type="predicted"/>
<dbReference type="AlphaFoldDB" id="A0A5B7BQY8"/>
<gene>
    <name evidence="2" type="ORF">Din_039024</name>
</gene>
<protein>
    <recommendedName>
        <fullName evidence="3">Ycf3-interacting protein 1, chloroplastic</fullName>
    </recommendedName>
</protein>
<dbReference type="PANTHER" id="PTHR33672:SF3">
    <property type="entry name" value="YCF3-INTERACTING PROTEIN 1, CHLOROPLASTIC"/>
    <property type="match status" value="1"/>
</dbReference>